<dbReference type="Gene3D" id="1.10.357.40">
    <property type="entry name" value="YbiA-like"/>
    <property type="match status" value="1"/>
</dbReference>
<sequence>AEEFASLSGEEAQQRARELKGQEDSTFGGFGSKWNAMHAVLRAKFAPGSALHAALLLTGDAFLLNHEVASGLDEVWSDNFDGEGQNQLGILLMLVRDELGGTYKWTQFIADLFDLDAGRPKSSAAADKWQHAVRDACASLSREVDRTRGLPAARPHAAFRHQPPSPAPPASEEALLRTSGRSPLPQPSAPHAPSAEWCLGSMSDVPDTPRVPPPAEMRRVIIRGMELRDVLLEPPLASHVQDVREFEDVPEAPPPPNLMTRSLLRVPSDEVPGSPEDARRPGRRAPPLPVPPPSWSLHLDILQPGGGAWPRGPASSLIHQGLEFSSARTSLSPSAAAEARTVTRL</sequence>
<dbReference type="InterPro" id="IPR012816">
    <property type="entry name" value="NADAR"/>
</dbReference>
<protein>
    <recommendedName>
        <fullName evidence="4">NADAR domain-containing protein</fullName>
    </recommendedName>
</protein>
<name>A0ABN9Q6K7_9DINO</name>
<keyword evidence="3" id="KW-1185">Reference proteome</keyword>
<gene>
    <name evidence="2" type="ORF">PCOR1329_LOCUS8364</name>
</gene>
<accession>A0ABN9Q6K7</accession>
<evidence type="ECO:0000256" key="1">
    <source>
        <dbReference type="SAM" id="MobiDB-lite"/>
    </source>
</evidence>
<dbReference type="InterPro" id="IPR037238">
    <property type="entry name" value="YbiA-like_sf"/>
</dbReference>
<dbReference type="CDD" id="cd15457">
    <property type="entry name" value="NADAR"/>
    <property type="match status" value="1"/>
</dbReference>
<feature type="compositionally biased region" description="Basic and acidic residues" evidence="1">
    <location>
        <begin position="12"/>
        <end position="23"/>
    </location>
</feature>
<dbReference type="Proteomes" id="UP001189429">
    <property type="component" value="Unassembled WGS sequence"/>
</dbReference>
<dbReference type="SUPFAM" id="SSF143990">
    <property type="entry name" value="YbiA-like"/>
    <property type="match status" value="1"/>
</dbReference>
<organism evidence="2 3">
    <name type="scientific">Prorocentrum cordatum</name>
    <dbReference type="NCBI Taxonomy" id="2364126"/>
    <lineage>
        <taxon>Eukaryota</taxon>
        <taxon>Sar</taxon>
        <taxon>Alveolata</taxon>
        <taxon>Dinophyceae</taxon>
        <taxon>Prorocentrales</taxon>
        <taxon>Prorocentraceae</taxon>
        <taxon>Prorocentrum</taxon>
    </lineage>
</organism>
<reference evidence="2" key="1">
    <citation type="submission" date="2023-10" db="EMBL/GenBank/DDBJ databases">
        <authorList>
            <person name="Chen Y."/>
            <person name="Shah S."/>
            <person name="Dougan E. K."/>
            <person name="Thang M."/>
            <person name="Chan C."/>
        </authorList>
    </citation>
    <scope>NUCLEOTIDE SEQUENCE [LARGE SCALE GENOMIC DNA]</scope>
</reference>
<feature type="non-terminal residue" evidence="2">
    <location>
        <position position="1"/>
    </location>
</feature>
<feature type="compositionally biased region" description="Pro residues" evidence="1">
    <location>
        <begin position="284"/>
        <end position="293"/>
    </location>
</feature>
<feature type="region of interest" description="Disordered" evidence="1">
    <location>
        <begin position="1"/>
        <end position="24"/>
    </location>
</feature>
<evidence type="ECO:0008006" key="4">
    <source>
        <dbReference type="Google" id="ProtNLM"/>
    </source>
</evidence>
<evidence type="ECO:0000313" key="3">
    <source>
        <dbReference type="Proteomes" id="UP001189429"/>
    </source>
</evidence>
<dbReference type="EMBL" id="CAUYUJ010002294">
    <property type="protein sequence ID" value="CAK0800106.1"/>
    <property type="molecule type" value="Genomic_DNA"/>
</dbReference>
<proteinExistence type="predicted"/>
<comment type="caution">
    <text evidence="2">The sequence shown here is derived from an EMBL/GenBank/DDBJ whole genome shotgun (WGS) entry which is preliminary data.</text>
</comment>
<feature type="region of interest" description="Disordered" evidence="1">
    <location>
        <begin position="156"/>
        <end position="197"/>
    </location>
</feature>
<feature type="region of interest" description="Disordered" evidence="1">
    <location>
        <begin position="266"/>
        <end position="293"/>
    </location>
</feature>
<evidence type="ECO:0000313" key="2">
    <source>
        <dbReference type="EMBL" id="CAK0800106.1"/>
    </source>
</evidence>